<dbReference type="GO" id="GO:0003677">
    <property type="term" value="F:DNA binding"/>
    <property type="evidence" value="ECO:0007669"/>
    <property type="project" value="InterPro"/>
</dbReference>
<gene>
    <name evidence="7" type="ORF">POM88_051378</name>
</gene>
<dbReference type="EC" id="2.7.7.6" evidence="2"/>
<comment type="similarity">
    <text evidence="1">Belongs to the RNA polymerase beta chain family.</text>
</comment>
<comment type="caution">
    <text evidence="7">The sequence shown here is derived from an EMBL/GenBank/DDBJ whole genome shotgun (WGS) entry which is preliminary data.</text>
</comment>
<accession>A0AAD8H1R2</accession>
<evidence type="ECO:0000256" key="3">
    <source>
        <dbReference type="ARBA" id="ARBA00022478"/>
    </source>
</evidence>
<dbReference type="SUPFAM" id="SSF64484">
    <property type="entry name" value="beta and beta-prime subunits of DNA dependent RNA-polymerase"/>
    <property type="match status" value="1"/>
</dbReference>
<evidence type="ECO:0000256" key="1">
    <source>
        <dbReference type="ARBA" id="ARBA00006835"/>
    </source>
</evidence>
<name>A0AAD8H1R2_9APIA</name>
<dbReference type="PANTHER" id="PTHR20856">
    <property type="entry name" value="DNA-DIRECTED RNA POLYMERASE I SUBUNIT 2"/>
    <property type="match status" value="1"/>
</dbReference>
<evidence type="ECO:0000256" key="6">
    <source>
        <dbReference type="ARBA" id="ARBA00023163"/>
    </source>
</evidence>
<evidence type="ECO:0000313" key="7">
    <source>
        <dbReference type="EMBL" id="KAK1358122.1"/>
    </source>
</evidence>
<organism evidence="7 8">
    <name type="scientific">Heracleum sosnowskyi</name>
    <dbReference type="NCBI Taxonomy" id="360622"/>
    <lineage>
        <taxon>Eukaryota</taxon>
        <taxon>Viridiplantae</taxon>
        <taxon>Streptophyta</taxon>
        <taxon>Embryophyta</taxon>
        <taxon>Tracheophyta</taxon>
        <taxon>Spermatophyta</taxon>
        <taxon>Magnoliopsida</taxon>
        <taxon>eudicotyledons</taxon>
        <taxon>Gunneridae</taxon>
        <taxon>Pentapetalae</taxon>
        <taxon>asterids</taxon>
        <taxon>campanulids</taxon>
        <taxon>Apiales</taxon>
        <taxon>Apiaceae</taxon>
        <taxon>Apioideae</taxon>
        <taxon>apioid superclade</taxon>
        <taxon>Tordylieae</taxon>
        <taxon>Tordyliinae</taxon>
        <taxon>Heracleum</taxon>
    </lineage>
</organism>
<evidence type="ECO:0000256" key="2">
    <source>
        <dbReference type="ARBA" id="ARBA00012418"/>
    </source>
</evidence>
<dbReference type="InterPro" id="IPR015712">
    <property type="entry name" value="DNA-dir_RNA_pol_su2"/>
</dbReference>
<evidence type="ECO:0000256" key="4">
    <source>
        <dbReference type="ARBA" id="ARBA00022679"/>
    </source>
</evidence>
<reference evidence="7" key="1">
    <citation type="submission" date="2023-02" db="EMBL/GenBank/DDBJ databases">
        <title>Genome of toxic invasive species Heracleum sosnowskyi carries increased number of genes despite the absence of recent whole-genome duplications.</title>
        <authorList>
            <person name="Schelkunov M."/>
            <person name="Shtratnikova V."/>
            <person name="Makarenko M."/>
            <person name="Klepikova A."/>
            <person name="Omelchenko D."/>
            <person name="Novikova G."/>
            <person name="Obukhova E."/>
            <person name="Bogdanov V."/>
            <person name="Penin A."/>
            <person name="Logacheva M."/>
        </authorList>
    </citation>
    <scope>NUCLEOTIDE SEQUENCE</scope>
    <source>
        <strain evidence="7">Hsosn_3</strain>
        <tissue evidence="7">Leaf</tissue>
    </source>
</reference>
<dbReference type="InterPro" id="IPR037034">
    <property type="entry name" value="RNA_pol_Rpb2_2_sf"/>
</dbReference>
<dbReference type="GO" id="GO:0006351">
    <property type="term" value="P:DNA-templated transcription"/>
    <property type="evidence" value="ECO:0007669"/>
    <property type="project" value="InterPro"/>
</dbReference>
<proteinExistence type="inferred from homology"/>
<evidence type="ECO:0000256" key="5">
    <source>
        <dbReference type="ARBA" id="ARBA00022695"/>
    </source>
</evidence>
<keyword evidence="3" id="KW-0240">DNA-directed RNA polymerase</keyword>
<reference evidence="7" key="2">
    <citation type="submission" date="2023-05" db="EMBL/GenBank/DDBJ databases">
        <authorList>
            <person name="Schelkunov M.I."/>
        </authorList>
    </citation>
    <scope>NUCLEOTIDE SEQUENCE</scope>
    <source>
        <strain evidence="7">Hsosn_3</strain>
        <tissue evidence="7">Leaf</tissue>
    </source>
</reference>
<keyword evidence="6" id="KW-0804">Transcription</keyword>
<protein>
    <recommendedName>
        <fullName evidence="2">DNA-directed RNA polymerase</fullName>
        <ecNumber evidence="2">2.7.7.6</ecNumber>
    </recommendedName>
</protein>
<keyword evidence="5" id="KW-0548">Nucleotidyltransferase</keyword>
<keyword evidence="8" id="KW-1185">Reference proteome</keyword>
<evidence type="ECO:0000313" key="8">
    <source>
        <dbReference type="Proteomes" id="UP001237642"/>
    </source>
</evidence>
<keyword evidence="4" id="KW-0808">Transferase</keyword>
<dbReference type="Gene3D" id="3.90.1110.10">
    <property type="entry name" value="RNA polymerase Rpb2, domain 2"/>
    <property type="match status" value="1"/>
</dbReference>
<dbReference type="GO" id="GO:0003899">
    <property type="term" value="F:DNA-directed RNA polymerase activity"/>
    <property type="evidence" value="ECO:0007669"/>
    <property type="project" value="UniProtKB-EC"/>
</dbReference>
<dbReference type="GO" id="GO:0000428">
    <property type="term" value="C:DNA-directed RNA polymerase complex"/>
    <property type="evidence" value="ECO:0007669"/>
    <property type="project" value="UniProtKB-KW"/>
</dbReference>
<dbReference type="Proteomes" id="UP001237642">
    <property type="component" value="Unassembled WGS sequence"/>
</dbReference>
<dbReference type="EMBL" id="JAUIZM010000011">
    <property type="protein sequence ID" value="KAK1358122.1"/>
    <property type="molecule type" value="Genomic_DNA"/>
</dbReference>
<dbReference type="AlphaFoldDB" id="A0AAD8H1R2"/>
<dbReference type="GO" id="GO:0032549">
    <property type="term" value="F:ribonucleoside binding"/>
    <property type="evidence" value="ECO:0007669"/>
    <property type="project" value="InterPro"/>
</dbReference>
<sequence>MTAEVAKKFLQCIWGMEIPIWILFFALGASSDKEVVKLIDVDVEDGRTVNIIIASIHHADKECVSLGLGFKQKARVLAYEMPLAGFVEMLIIGMISETRLEHEVKVHLKHAEKHMVKTMQRDLYKYNMEFIERYLDSSIITYGLSRAFSTGTWSHPYFRGERISGLVANFGRTNPLQMIAEMRRTRQHVDYTGRVGDARYP</sequence>